<name>A0A5J4TLN0_9EUKA</name>
<gene>
    <name evidence="1" type="ORF">EZS28_045615</name>
</gene>
<organism evidence="1 2">
    <name type="scientific">Streblomastix strix</name>
    <dbReference type="NCBI Taxonomy" id="222440"/>
    <lineage>
        <taxon>Eukaryota</taxon>
        <taxon>Metamonada</taxon>
        <taxon>Preaxostyla</taxon>
        <taxon>Oxymonadida</taxon>
        <taxon>Streblomastigidae</taxon>
        <taxon>Streblomastix</taxon>
    </lineage>
</organism>
<sequence length="180" mass="20817">MKDNDQKLLPGNMGAFLLDLSQMSEETYQWDDWLDIERITIEEMMKKDAEVILTEVIAFHTRQNNSVASAKSQKACLTTLLSLIQRELTEKGSKFSKINETVKQKSLKFASGQANTIESYEIYETDDEKRYKRQKSTSYKSIDRTEENWASKYSLRHSATTELAKLGVSERDLTIFTRHS</sequence>
<protein>
    <submittedName>
        <fullName evidence="1">Uncharacterized protein</fullName>
    </submittedName>
</protein>
<reference evidence="1 2" key="1">
    <citation type="submission" date="2019-03" db="EMBL/GenBank/DDBJ databases">
        <title>Single cell metagenomics reveals metabolic interactions within the superorganism composed of flagellate Streblomastix strix and complex community of Bacteroidetes bacteria on its surface.</title>
        <authorList>
            <person name="Treitli S.C."/>
            <person name="Kolisko M."/>
            <person name="Husnik F."/>
            <person name="Keeling P."/>
            <person name="Hampl V."/>
        </authorList>
    </citation>
    <scope>NUCLEOTIDE SEQUENCE [LARGE SCALE GENOMIC DNA]</scope>
    <source>
        <strain evidence="1">ST1C</strain>
    </source>
</reference>
<dbReference type="EMBL" id="SNRW01029256">
    <property type="protein sequence ID" value="KAA6358859.1"/>
    <property type="molecule type" value="Genomic_DNA"/>
</dbReference>
<dbReference type="AlphaFoldDB" id="A0A5J4TLN0"/>
<accession>A0A5J4TLN0</accession>
<proteinExistence type="predicted"/>
<evidence type="ECO:0000313" key="1">
    <source>
        <dbReference type="EMBL" id="KAA6358859.1"/>
    </source>
</evidence>
<comment type="caution">
    <text evidence="1">The sequence shown here is derived from an EMBL/GenBank/DDBJ whole genome shotgun (WGS) entry which is preliminary data.</text>
</comment>
<evidence type="ECO:0000313" key="2">
    <source>
        <dbReference type="Proteomes" id="UP000324800"/>
    </source>
</evidence>
<dbReference type="Proteomes" id="UP000324800">
    <property type="component" value="Unassembled WGS sequence"/>
</dbReference>